<dbReference type="AlphaFoldDB" id="A0A5B6X3G0"/>
<organism evidence="2 3">
    <name type="scientific">Gossypium australe</name>
    <dbReference type="NCBI Taxonomy" id="47621"/>
    <lineage>
        <taxon>Eukaryota</taxon>
        <taxon>Viridiplantae</taxon>
        <taxon>Streptophyta</taxon>
        <taxon>Embryophyta</taxon>
        <taxon>Tracheophyta</taxon>
        <taxon>Spermatophyta</taxon>
        <taxon>Magnoliopsida</taxon>
        <taxon>eudicotyledons</taxon>
        <taxon>Gunneridae</taxon>
        <taxon>Pentapetalae</taxon>
        <taxon>rosids</taxon>
        <taxon>malvids</taxon>
        <taxon>Malvales</taxon>
        <taxon>Malvaceae</taxon>
        <taxon>Malvoideae</taxon>
        <taxon>Gossypium</taxon>
    </lineage>
</organism>
<comment type="caution">
    <text evidence="2">The sequence shown here is derived from an EMBL/GenBank/DDBJ whole genome shotgun (WGS) entry which is preliminary data.</text>
</comment>
<name>A0A5B6X3G0_9ROSI</name>
<accession>A0A5B6X3G0</accession>
<dbReference type="OrthoDB" id="1939491at2759"/>
<dbReference type="EMBL" id="SMMG02000001">
    <property type="protein sequence ID" value="KAA3488273.1"/>
    <property type="molecule type" value="Genomic_DNA"/>
</dbReference>
<protein>
    <submittedName>
        <fullName evidence="2">Reverse transcriptase</fullName>
    </submittedName>
</protein>
<reference evidence="3" key="1">
    <citation type="journal article" date="2019" name="Plant Biotechnol. J.">
        <title>Genome sequencing of the Australian wild diploid species Gossypium australe highlights disease resistance and delayed gland morphogenesis.</title>
        <authorList>
            <person name="Cai Y."/>
            <person name="Cai X."/>
            <person name="Wang Q."/>
            <person name="Wang P."/>
            <person name="Zhang Y."/>
            <person name="Cai C."/>
            <person name="Xu Y."/>
            <person name="Wang K."/>
            <person name="Zhou Z."/>
            <person name="Wang C."/>
            <person name="Geng S."/>
            <person name="Li B."/>
            <person name="Dong Q."/>
            <person name="Hou Y."/>
            <person name="Wang H."/>
            <person name="Ai P."/>
            <person name="Liu Z."/>
            <person name="Yi F."/>
            <person name="Sun M."/>
            <person name="An G."/>
            <person name="Cheng J."/>
            <person name="Zhang Y."/>
            <person name="Shi Q."/>
            <person name="Xie Y."/>
            <person name="Shi X."/>
            <person name="Chang Y."/>
            <person name="Huang F."/>
            <person name="Chen Y."/>
            <person name="Hong S."/>
            <person name="Mi L."/>
            <person name="Sun Q."/>
            <person name="Zhang L."/>
            <person name="Zhou B."/>
            <person name="Peng R."/>
            <person name="Zhang X."/>
            <person name="Liu F."/>
        </authorList>
    </citation>
    <scope>NUCLEOTIDE SEQUENCE [LARGE SCALE GENOMIC DNA]</scope>
    <source>
        <strain evidence="3">cv. PA1801</strain>
    </source>
</reference>
<dbReference type="Gene3D" id="3.10.10.10">
    <property type="entry name" value="HIV Type 1 Reverse Transcriptase, subunit A, domain 1"/>
    <property type="match status" value="1"/>
</dbReference>
<dbReference type="PANTHER" id="PTHR15503:SF45">
    <property type="entry name" value="RNA-DIRECTED DNA POLYMERASE HOMOLOG"/>
    <property type="match status" value="1"/>
</dbReference>
<keyword evidence="3" id="KW-1185">Reference proteome</keyword>
<evidence type="ECO:0000259" key="1">
    <source>
        <dbReference type="Pfam" id="PF19259"/>
    </source>
</evidence>
<dbReference type="SUPFAM" id="SSF56672">
    <property type="entry name" value="DNA/RNA polymerases"/>
    <property type="match status" value="1"/>
</dbReference>
<dbReference type="InterPro" id="IPR043502">
    <property type="entry name" value="DNA/RNA_pol_sf"/>
</dbReference>
<keyword evidence="2" id="KW-0548">Nucleotidyltransferase</keyword>
<sequence length="377" mass="43208">MAPKPRMDVHKPNEFKGTRSVTEVDNFLWGIEQYFCAKGIMDDTSKVNTTAMYFTEVALLWWHRRSTDVRHGGTKIKTWKEFQREFKTKFYLEYVEDKAWEKLHRLHKIAKNGDGKAKNSRQKKKSVPLTCFHCDDPHMVRDCPKKAVLSAMKGDDKATNNIGSILGGAQDKSSYGLIDEISYLAILKANEVLKSIGEILKEVGQLLQYFRDVMFGELPKKLLSKKEVDHRIELLPNMELSARSPYCMSMSKLEELQNQLKELLDVGFIRPSKFPFSVPVLFQKKHGGSLRMCANYRALNKINVKNRYPIPLIVALFDQLGVPNLVGNELYVKEENCSLAQYEVPFLGHVVGAGKIRMDERKICAIVDWEPTTNVMN</sequence>
<keyword evidence="2" id="KW-0808">Transferase</keyword>
<dbReference type="InterPro" id="IPR032567">
    <property type="entry name" value="RTL1-rel"/>
</dbReference>
<evidence type="ECO:0000313" key="2">
    <source>
        <dbReference type="EMBL" id="KAA3488273.1"/>
    </source>
</evidence>
<dbReference type="InterPro" id="IPR045358">
    <property type="entry name" value="Ty3_capsid"/>
</dbReference>
<gene>
    <name evidence="2" type="ORF">EPI10_032042</name>
</gene>
<keyword evidence="2" id="KW-0695">RNA-directed DNA polymerase</keyword>
<dbReference type="Proteomes" id="UP000325315">
    <property type="component" value="Unassembled WGS sequence"/>
</dbReference>
<feature type="domain" description="Ty3 transposon capsid-like protein" evidence="1">
    <location>
        <begin position="5"/>
        <end position="108"/>
    </location>
</feature>
<dbReference type="GO" id="GO:0003964">
    <property type="term" value="F:RNA-directed DNA polymerase activity"/>
    <property type="evidence" value="ECO:0007669"/>
    <property type="project" value="UniProtKB-KW"/>
</dbReference>
<dbReference type="PANTHER" id="PTHR15503">
    <property type="entry name" value="LDOC1 RELATED"/>
    <property type="match status" value="1"/>
</dbReference>
<proteinExistence type="predicted"/>
<evidence type="ECO:0000313" key="3">
    <source>
        <dbReference type="Proteomes" id="UP000325315"/>
    </source>
</evidence>
<dbReference type="Pfam" id="PF19259">
    <property type="entry name" value="Ty3_capsid"/>
    <property type="match status" value="1"/>
</dbReference>